<dbReference type="InterPro" id="IPR044575">
    <property type="entry name" value="RAY1-like"/>
</dbReference>
<organism evidence="3 4">
    <name type="scientific">Escallonia herrerae</name>
    <dbReference type="NCBI Taxonomy" id="1293975"/>
    <lineage>
        <taxon>Eukaryota</taxon>
        <taxon>Viridiplantae</taxon>
        <taxon>Streptophyta</taxon>
        <taxon>Embryophyta</taxon>
        <taxon>Tracheophyta</taxon>
        <taxon>Spermatophyta</taxon>
        <taxon>Magnoliopsida</taxon>
        <taxon>eudicotyledons</taxon>
        <taxon>Gunneridae</taxon>
        <taxon>Pentapetalae</taxon>
        <taxon>asterids</taxon>
        <taxon>campanulids</taxon>
        <taxon>Escalloniales</taxon>
        <taxon>Escalloniaceae</taxon>
        <taxon>Escallonia</taxon>
    </lineage>
</organism>
<reference evidence="3" key="1">
    <citation type="submission" date="2022-12" db="EMBL/GenBank/DDBJ databases">
        <title>Draft genome assemblies for two species of Escallonia (Escalloniales).</title>
        <authorList>
            <person name="Chanderbali A."/>
            <person name="Dervinis C."/>
            <person name="Anghel I."/>
            <person name="Soltis D."/>
            <person name="Soltis P."/>
            <person name="Zapata F."/>
        </authorList>
    </citation>
    <scope>NUCLEOTIDE SEQUENCE</scope>
    <source>
        <strain evidence="3">UCBG64.0493</strain>
        <tissue evidence="3">Leaf</tissue>
    </source>
</reference>
<dbReference type="InterPro" id="IPR025322">
    <property type="entry name" value="PADRE_dom"/>
</dbReference>
<gene>
    <name evidence="3" type="ORF">RJ639_039465</name>
</gene>
<feature type="compositionally biased region" description="Basic and acidic residues" evidence="1">
    <location>
        <begin position="212"/>
        <end position="235"/>
    </location>
</feature>
<dbReference type="GO" id="GO:0016757">
    <property type="term" value="F:glycosyltransferase activity"/>
    <property type="evidence" value="ECO:0007669"/>
    <property type="project" value="InterPro"/>
</dbReference>
<evidence type="ECO:0000313" key="4">
    <source>
        <dbReference type="Proteomes" id="UP001188597"/>
    </source>
</evidence>
<feature type="compositionally biased region" description="Polar residues" evidence="1">
    <location>
        <begin position="359"/>
        <end position="379"/>
    </location>
</feature>
<feature type="region of interest" description="Disordered" evidence="1">
    <location>
        <begin position="212"/>
        <end position="247"/>
    </location>
</feature>
<evidence type="ECO:0000313" key="3">
    <source>
        <dbReference type="EMBL" id="KAK3028182.1"/>
    </source>
</evidence>
<dbReference type="PANTHER" id="PTHR47483:SF1">
    <property type="entry name" value="BETA-ARABINOFURANOSYLTRANSFERASE RAY1"/>
    <property type="match status" value="1"/>
</dbReference>
<accession>A0AA88WIC9</accession>
<protein>
    <recommendedName>
        <fullName evidence="2">Nucleotide-diphospho-sugar transferase domain-containing protein</fullName>
    </recommendedName>
</protein>
<dbReference type="PANTHER" id="PTHR47483">
    <property type="entry name" value="BETA-ARABINOFURANOSYLTRANSFERASE RAY1"/>
    <property type="match status" value="1"/>
</dbReference>
<dbReference type="Pfam" id="PF14009">
    <property type="entry name" value="PADRE"/>
    <property type="match status" value="1"/>
</dbReference>
<dbReference type="Pfam" id="PF03407">
    <property type="entry name" value="Nucleotid_trans"/>
    <property type="match status" value="1"/>
</dbReference>
<feature type="region of interest" description="Disordered" evidence="1">
    <location>
        <begin position="45"/>
        <end position="66"/>
    </location>
</feature>
<feature type="compositionally biased region" description="Polar residues" evidence="1">
    <location>
        <begin position="1609"/>
        <end position="1618"/>
    </location>
</feature>
<feature type="compositionally biased region" description="Basic and acidic residues" evidence="1">
    <location>
        <begin position="494"/>
        <end position="509"/>
    </location>
</feature>
<feature type="compositionally biased region" description="Basic and acidic residues" evidence="1">
    <location>
        <begin position="396"/>
        <end position="411"/>
    </location>
</feature>
<comment type="caution">
    <text evidence="3">The sequence shown here is derived from an EMBL/GenBank/DDBJ whole genome shotgun (WGS) entry which is preliminary data.</text>
</comment>
<feature type="region of interest" description="Disordered" evidence="1">
    <location>
        <begin position="432"/>
        <end position="715"/>
    </location>
</feature>
<keyword evidence="4" id="KW-1185">Reference proteome</keyword>
<feature type="region of interest" description="Disordered" evidence="1">
    <location>
        <begin position="1575"/>
        <end position="1618"/>
    </location>
</feature>
<dbReference type="InterPro" id="IPR005069">
    <property type="entry name" value="Nucl-diP-sugar_transferase"/>
</dbReference>
<evidence type="ECO:0000256" key="1">
    <source>
        <dbReference type="SAM" id="MobiDB-lite"/>
    </source>
</evidence>
<sequence>MVNGKEEAGNEDERFYKSLPLSSSLQQHVQPPAVPAGIGSVSMEQSHFAYGSQPAEPTSDLSDRPLEFAPRFSRDHDPLATMPSIHAWALSGAPGVVYPPVPSLLLSGPQVDPMALPSTVPGHSAPIYGGIPGPNFNPTIPAVSTHFGMGTGAVLHPITSFPSDAYGAGVSERPKKASVPSWLREEIIKKKPVITSSAPDLSTEEVKSIEDEVVDKSLEKDNQADNKSIDSSKSTEDEDEDEDSVEAARTAAINQEIKRVLTEVLLKVTDELFDEIATRVLTEGDLSVEVDHNDASSYVKVSASTPSLSTPKASAKVLIPEKTKEMESDYVSEKSTLSSGGDVLGLASYASDEEEDDGNQNSEMPNSRGRSLDQLPSTKKISEDLHVVANGTSLAGKEELNKNHTDVDHFPSRVSTDGATVNRSALISELIDDGAGSNSQPRYSLKAASGSEQDEDNIDGRKLLDNISNSKGSPKESVVTRTELPVENSTSKKSILDDSLGREAREKVAKNNISAGKDSKEAMSGKDRTSGRGDESRRKHDERHARKERTDDRDGSREKLKDDRDGSREKLKEQVVKSGEKSRESDSRKRSTHSDVKEDRKERDRDRRGTANEDGARKRERTKDEKVEKSRHKLASDPSRHKRRRSSSVDSRGRSSKANDSSDESSDDSRRKVNTRRRNISPSPVRSRRRQVSRSPNSKRSQRRHSPYSSLETTSHQQRAAMELLSVTSPVFRNNKAFKVGLRLVWACGFFLILVSFYATTQMLPSQFLDHGFTDSGGPKITIFAAPRPFSGSVGVRQALAVRSWLGLSADIAVVLFSQDPSVFAFAGAFSSRVSVEPNIDFTFLSTPFFHSMVERSLASTSDISVLVDAEVILLPDLISTLDHVYKLDHDWLLFASTRNVSNFPFQLDADGKYWLTVDSRRIRTEKLQGSLLHRWQWNYCEERMLLAWNNGDFPLHTGVLPPFLTGKGLHNHWVINEALLSDFRFVFDASGTISNFHLNGQDDGAYKSIGDSKAHDVEKRIWENLVNSYLGALYGSLYFHEANYSNLVKLVICDGRYLFVNTAEDIVYPVGYQRSLSNWTAGFSTSRRKKKIFDCVDYFKSLDRTKNCFMKDQLKSSAPLSLPFSLKFLLSTRADQNNTIVLAIAGYSYKDMLMSWVCRLRRLLISNFLVCALDPEMYEFSVVQGLPVFKDSFAPTNISFDDCHFGTECFQRVTKVKSRVVLQILKLGYHVLLSDVDVYWFKNPLPVLNTFGPAVLVAQSDEYNVTGPINLPRRLNSGFYYAHSDALTIAALEKVVKHAAASNLSEQPSFYDTLCGEGGVNRVGDNRCLEPETLLTVHFLDRDRFPNGAYQGLWDERNVKAACTKKGCFILHNNWINGRTKKLERQVLSGLWEYDISKRMCLQSWQSTKYARDWLLAMLKRFIPLFGFIRTESRRRKALGDASMSLNLSIQLKDITVRVVHAGGREELYHNAIPASQLLKKYPGMCVARPEVFKTPNESILSPEEKLLPGHKYYIIPSTTVLKVKRKHSKKKGEEPAGCKEGRTGKIVAAVDASGDFSDGSVCSAKDYYISKGRGSRFSSKKDHKGKQQFIPPNQKPRPCKELDWEPSLTSIQELSP</sequence>
<feature type="domain" description="Nucleotide-diphospho-sugar transferase" evidence="2">
    <location>
        <begin position="1165"/>
        <end position="1386"/>
    </location>
</feature>
<proteinExistence type="predicted"/>
<feature type="region of interest" description="Disordered" evidence="1">
    <location>
        <begin position="322"/>
        <end position="419"/>
    </location>
</feature>
<name>A0AA88WIC9_9ASTE</name>
<dbReference type="Proteomes" id="UP001188597">
    <property type="component" value="Unassembled WGS sequence"/>
</dbReference>
<feature type="compositionally biased region" description="Basic and acidic residues" evidence="1">
    <location>
        <begin position="517"/>
        <end position="639"/>
    </location>
</feature>
<evidence type="ECO:0000259" key="2">
    <source>
        <dbReference type="Pfam" id="PF03407"/>
    </source>
</evidence>
<dbReference type="EMBL" id="JAVXUP010000425">
    <property type="protein sequence ID" value="KAK3028182.1"/>
    <property type="molecule type" value="Genomic_DNA"/>
</dbReference>
<feature type="compositionally biased region" description="Acidic residues" evidence="1">
    <location>
        <begin position="236"/>
        <end position="245"/>
    </location>
</feature>